<dbReference type="InterPro" id="IPR016166">
    <property type="entry name" value="FAD-bd_PCMH"/>
</dbReference>
<keyword evidence="8 17" id="KW-0285">Flavoprotein</keyword>
<feature type="active site" evidence="17">
    <location>
        <position position="297"/>
    </location>
</feature>
<feature type="active site" evidence="17">
    <location>
        <position position="178"/>
    </location>
</feature>
<evidence type="ECO:0000256" key="9">
    <source>
        <dbReference type="ARBA" id="ARBA00022827"/>
    </source>
</evidence>
<dbReference type="InterPro" id="IPR006094">
    <property type="entry name" value="Oxid_FAD_bind_N"/>
</dbReference>
<evidence type="ECO:0000256" key="5">
    <source>
        <dbReference type="ARBA" id="ARBA00010485"/>
    </source>
</evidence>
<comment type="subcellular location">
    <subcellularLocation>
        <location evidence="3 17">Cytoplasm</location>
    </subcellularLocation>
</comment>
<dbReference type="GO" id="GO:0071555">
    <property type="term" value="P:cell wall organization"/>
    <property type="evidence" value="ECO:0007669"/>
    <property type="project" value="UniProtKB-KW"/>
</dbReference>
<dbReference type="InterPro" id="IPR003170">
    <property type="entry name" value="MurB"/>
</dbReference>
<comment type="catalytic activity">
    <reaction evidence="16 17">
        <text>UDP-N-acetyl-alpha-D-muramate + NADP(+) = UDP-N-acetyl-3-O-(1-carboxyvinyl)-alpha-D-glucosamine + NADPH + H(+)</text>
        <dbReference type="Rhea" id="RHEA:12248"/>
        <dbReference type="ChEBI" id="CHEBI:15378"/>
        <dbReference type="ChEBI" id="CHEBI:57783"/>
        <dbReference type="ChEBI" id="CHEBI:58349"/>
        <dbReference type="ChEBI" id="CHEBI:68483"/>
        <dbReference type="ChEBI" id="CHEBI:70757"/>
        <dbReference type="EC" id="1.3.1.98"/>
    </reaction>
</comment>
<dbReference type="InterPro" id="IPR016169">
    <property type="entry name" value="FAD-bd_PCMH_sub2"/>
</dbReference>
<reference evidence="19" key="1">
    <citation type="submission" date="2020-10" db="EMBL/GenBank/DDBJ databases">
        <authorList>
            <person name="Gilroy R."/>
        </authorList>
    </citation>
    <scope>NUCLEOTIDE SEQUENCE</scope>
    <source>
        <strain evidence="19">ChiHjej12B11-29160</strain>
    </source>
</reference>
<proteinExistence type="inferred from homology"/>
<dbReference type="InterPro" id="IPR036635">
    <property type="entry name" value="MurB_C_sf"/>
</dbReference>
<comment type="pathway">
    <text evidence="4 17">Cell wall biogenesis; peptidoglycan biosynthesis.</text>
</comment>
<comment type="similarity">
    <text evidence="5 17">Belongs to the MurB family.</text>
</comment>
<dbReference type="SUPFAM" id="SSF56176">
    <property type="entry name" value="FAD-binding/transporter-associated domain-like"/>
    <property type="match status" value="1"/>
</dbReference>
<dbReference type="EC" id="1.3.1.98" evidence="17"/>
<protein>
    <recommendedName>
        <fullName evidence="17">UDP-N-acetylenolpyruvoylglucosamine reductase</fullName>
        <ecNumber evidence="17">1.3.1.98</ecNumber>
    </recommendedName>
    <alternativeName>
        <fullName evidence="17">UDP-N-acetylmuramate dehydrogenase</fullName>
    </alternativeName>
</protein>
<dbReference type="InterPro" id="IPR016167">
    <property type="entry name" value="FAD-bd_PCMH_sub1"/>
</dbReference>
<name>A0A9D1HVT7_9ACTN</name>
<evidence type="ECO:0000259" key="18">
    <source>
        <dbReference type="PROSITE" id="PS51387"/>
    </source>
</evidence>
<keyword evidence="7 17" id="KW-0132">Cell division</keyword>
<sequence length="305" mass="32539">MSLFNAYVALSGAIDGEVLREERMSRHTSWRIGGPAALYVRANTTTALTRTIDVLSREGVEWVILGKGSNVLVSDQGYNGCVITLGRDFSRISSDAGDGIVTAGAGVVLARLVGEVLKRSLAGLECCVGIPGCVGGAVSMNAGTAHEWIGSVVSDVVTLRPGHGLVRYDASEIAWEYRKTSIPANEIILEATLALTPSDRESISREMNRRLQARHRTQPTGKPSCGSVFRNPPGQSVGKLLESCGLKGYSVGGAQISDIHANFIVNNGGATAQDALAVMRQMFQRVKEDYGIELQPEVKFLGSFT</sequence>
<evidence type="ECO:0000256" key="2">
    <source>
        <dbReference type="ARBA" id="ARBA00003921"/>
    </source>
</evidence>
<dbReference type="GO" id="GO:0008360">
    <property type="term" value="P:regulation of cell shape"/>
    <property type="evidence" value="ECO:0007669"/>
    <property type="project" value="UniProtKB-KW"/>
</dbReference>
<keyword evidence="9 17" id="KW-0274">FAD</keyword>
<evidence type="ECO:0000256" key="12">
    <source>
        <dbReference type="ARBA" id="ARBA00022984"/>
    </source>
</evidence>
<dbReference type="Pfam" id="PF02873">
    <property type="entry name" value="MurB_C"/>
    <property type="match status" value="1"/>
</dbReference>
<dbReference type="GO" id="GO:0005829">
    <property type="term" value="C:cytosol"/>
    <property type="evidence" value="ECO:0007669"/>
    <property type="project" value="TreeGrafter"/>
</dbReference>
<evidence type="ECO:0000256" key="16">
    <source>
        <dbReference type="ARBA" id="ARBA00048914"/>
    </source>
</evidence>
<dbReference type="InterPro" id="IPR036318">
    <property type="entry name" value="FAD-bd_PCMH-like_sf"/>
</dbReference>
<dbReference type="Gene3D" id="3.30.465.10">
    <property type="match status" value="1"/>
</dbReference>
<dbReference type="SUPFAM" id="SSF56194">
    <property type="entry name" value="Uridine diphospho-N-Acetylenolpyruvylglucosamine reductase, MurB, C-terminal domain"/>
    <property type="match status" value="1"/>
</dbReference>
<evidence type="ECO:0000256" key="17">
    <source>
        <dbReference type="HAMAP-Rule" id="MF_00037"/>
    </source>
</evidence>
<dbReference type="HAMAP" id="MF_00037">
    <property type="entry name" value="MurB"/>
    <property type="match status" value="1"/>
</dbReference>
<dbReference type="GO" id="GO:0071949">
    <property type="term" value="F:FAD binding"/>
    <property type="evidence" value="ECO:0007669"/>
    <property type="project" value="InterPro"/>
</dbReference>
<comment type="function">
    <text evidence="2 17">Cell wall formation.</text>
</comment>
<dbReference type="PANTHER" id="PTHR21071:SF4">
    <property type="entry name" value="UDP-N-ACETYLENOLPYRUVOYLGLUCOSAMINE REDUCTASE"/>
    <property type="match status" value="1"/>
</dbReference>
<evidence type="ECO:0000256" key="11">
    <source>
        <dbReference type="ARBA" id="ARBA00022960"/>
    </source>
</evidence>
<comment type="caution">
    <text evidence="19">The sequence shown here is derived from an EMBL/GenBank/DDBJ whole genome shotgun (WGS) entry which is preliminary data.</text>
</comment>
<evidence type="ECO:0000313" key="19">
    <source>
        <dbReference type="EMBL" id="HIU23486.1"/>
    </source>
</evidence>
<dbReference type="NCBIfam" id="NF010480">
    <property type="entry name" value="PRK13905.1"/>
    <property type="match status" value="1"/>
</dbReference>
<dbReference type="PANTHER" id="PTHR21071">
    <property type="entry name" value="UDP-N-ACETYLENOLPYRUVOYLGLUCOSAMINE REDUCTASE"/>
    <property type="match status" value="1"/>
</dbReference>
<evidence type="ECO:0000313" key="20">
    <source>
        <dbReference type="Proteomes" id="UP000824078"/>
    </source>
</evidence>
<dbReference type="GO" id="GO:0051301">
    <property type="term" value="P:cell division"/>
    <property type="evidence" value="ECO:0007669"/>
    <property type="project" value="UniProtKB-KW"/>
</dbReference>
<evidence type="ECO:0000256" key="4">
    <source>
        <dbReference type="ARBA" id="ARBA00004752"/>
    </source>
</evidence>
<feature type="active site" description="Proton donor" evidence="17">
    <location>
        <position position="227"/>
    </location>
</feature>
<evidence type="ECO:0000256" key="15">
    <source>
        <dbReference type="ARBA" id="ARBA00023316"/>
    </source>
</evidence>
<gene>
    <name evidence="17 19" type="primary">murB</name>
    <name evidence="19" type="ORF">IAD17_00975</name>
</gene>
<dbReference type="Proteomes" id="UP000824078">
    <property type="component" value="Unassembled WGS sequence"/>
</dbReference>
<evidence type="ECO:0000256" key="10">
    <source>
        <dbReference type="ARBA" id="ARBA00022857"/>
    </source>
</evidence>
<keyword evidence="13 17" id="KW-0560">Oxidoreductase</keyword>
<evidence type="ECO:0000256" key="6">
    <source>
        <dbReference type="ARBA" id="ARBA00022490"/>
    </source>
</evidence>
<dbReference type="NCBIfam" id="TIGR00179">
    <property type="entry name" value="murB"/>
    <property type="match status" value="1"/>
</dbReference>
<keyword evidence="11 17" id="KW-0133">Cell shape</keyword>
<organism evidence="19 20">
    <name type="scientific">Candidatus Coprovicinus avistercoris</name>
    <dbReference type="NCBI Taxonomy" id="2840754"/>
    <lineage>
        <taxon>Bacteria</taxon>
        <taxon>Bacillati</taxon>
        <taxon>Actinomycetota</taxon>
        <taxon>Coriobacteriia</taxon>
        <taxon>Coriobacteriales</taxon>
        <taxon>Coriobacteriaceae</taxon>
        <taxon>Coriobacteriaceae incertae sedis</taxon>
        <taxon>Candidatus Coprovicinus</taxon>
    </lineage>
</organism>
<evidence type="ECO:0000256" key="1">
    <source>
        <dbReference type="ARBA" id="ARBA00001974"/>
    </source>
</evidence>
<evidence type="ECO:0000256" key="3">
    <source>
        <dbReference type="ARBA" id="ARBA00004496"/>
    </source>
</evidence>
<comment type="cofactor">
    <cofactor evidence="1 17">
        <name>FAD</name>
        <dbReference type="ChEBI" id="CHEBI:57692"/>
    </cofactor>
</comment>
<reference evidence="19" key="2">
    <citation type="journal article" date="2021" name="PeerJ">
        <title>Extensive microbial diversity within the chicken gut microbiome revealed by metagenomics and culture.</title>
        <authorList>
            <person name="Gilroy R."/>
            <person name="Ravi A."/>
            <person name="Getino M."/>
            <person name="Pursley I."/>
            <person name="Horton D.L."/>
            <person name="Alikhan N.F."/>
            <person name="Baker D."/>
            <person name="Gharbi K."/>
            <person name="Hall N."/>
            <person name="Watson M."/>
            <person name="Adriaenssens E.M."/>
            <person name="Foster-Nyarko E."/>
            <person name="Jarju S."/>
            <person name="Secka A."/>
            <person name="Antonio M."/>
            <person name="Oren A."/>
            <person name="Chaudhuri R.R."/>
            <person name="La Ragione R."/>
            <person name="Hildebrand F."/>
            <person name="Pallen M.J."/>
        </authorList>
    </citation>
    <scope>NUCLEOTIDE SEQUENCE</scope>
    <source>
        <strain evidence="19">ChiHjej12B11-29160</strain>
    </source>
</reference>
<evidence type="ECO:0000256" key="7">
    <source>
        <dbReference type="ARBA" id="ARBA00022618"/>
    </source>
</evidence>
<keyword evidence="10 17" id="KW-0521">NADP</keyword>
<dbReference type="AlphaFoldDB" id="A0A9D1HVT7"/>
<dbReference type="PROSITE" id="PS51387">
    <property type="entry name" value="FAD_PCMH"/>
    <property type="match status" value="1"/>
</dbReference>
<dbReference type="Pfam" id="PF01565">
    <property type="entry name" value="FAD_binding_4"/>
    <property type="match status" value="1"/>
</dbReference>
<keyword evidence="15 17" id="KW-0961">Cell wall biogenesis/degradation</keyword>
<dbReference type="GO" id="GO:0008762">
    <property type="term" value="F:UDP-N-acetylmuramate dehydrogenase activity"/>
    <property type="evidence" value="ECO:0007669"/>
    <property type="project" value="UniProtKB-UniRule"/>
</dbReference>
<dbReference type="GO" id="GO:0009252">
    <property type="term" value="P:peptidoglycan biosynthetic process"/>
    <property type="evidence" value="ECO:0007669"/>
    <property type="project" value="UniProtKB-UniRule"/>
</dbReference>
<evidence type="ECO:0000256" key="13">
    <source>
        <dbReference type="ARBA" id="ARBA00023002"/>
    </source>
</evidence>
<dbReference type="Gene3D" id="3.30.43.10">
    <property type="entry name" value="Uridine Diphospho-n-acetylenolpyruvylglucosamine Reductase, domain 2"/>
    <property type="match status" value="1"/>
</dbReference>
<feature type="domain" description="FAD-binding PCMH-type" evidence="18">
    <location>
        <begin position="31"/>
        <end position="198"/>
    </location>
</feature>
<keyword evidence="14 17" id="KW-0131">Cell cycle</keyword>
<dbReference type="InterPro" id="IPR011601">
    <property type="entry name" value="MurB_C"/>
</dbReference>
<dbReference type="Gene3D" id="3.90.78.10">
    <property type="entry name" value="UDP-N-acetylenolpyruvoylglucosamine reductase, C-terminal domain"/>
    <property type="match status" value="1"/>
</dbReference>
<accession>A0A9D1HVT7</accession>
<dbReference type="EMBL" id="DVMQ01000003">
    <property type="protein sequence ID" value="HIU23486.1"/>
    <property type="molecule type" value="Genomic_DNA"/>
</dbReference>
<evidence type="ECO:0000256" key="14">
    <source>
        <dbReference type="ARBA" id="ARBA00023306"/>
    </source>
</evidence>
<keyword evidence="6 17" id="KW-0963">Cytoplasm</keyword>
<evidence type="ECO:0000256" key="8">
    <source>
        <dbReference type="ARBA" id="ARBA00022630"/>
    </source>
</evidence>
<keyword evidence="12 17" id="KW-0573">Peptidoglycan synthesis</keyword>